<accession>A0A3S0PSI7</accession>
<proteinExistence type="predicted"/>
<dbReference type="AlphaFoldDB" id="A0A3S0PSI7"/>
<name>A0A3S0PSI7_9BACI</name>
<keyword evidence="2" id="KW-0503">Monooxygenase</keyword>
<feature type="transmembrane region" description="Helical" evidence="1">
    <location>
        <begin position="35"/>
        <end position="58"/>
    </location>
</feature>
<comment type="caution">
    <text evidence="2">The sequence shown here is derived from an EMBL/GenBank/DDBJ whole genome shotgun (WGS) entry which is preliminary data.</text>
</comment>
<dbReference type="Proteomes" id="UP000287910">
    <property type="component" value="Unassembled WGS sequence"/>
</dbReference>
<organism evidence="2 3">
    <name type="scientific">Lysinibacillus antri</name>
    <dbReference type="NCBI Taxonomy" id="2498145"/>
    <lineage>
        <taxon>Bacteria</taxon>
        <taxon>Bacillati</taxon>
        <taxon>Bacillota</taxon>
        <taxon>Bacilli</taxon>
        <taxon>Bacillales</taxon>
        <taxon>Bacillaceae</taxon>
        <taxon>Lysinibacillus</taxon>
    </lineage>
</organism>
<feature type="transmembrane region" description="Helical" evidence="1">
    <location>
        <begin position="70"/>
        <end position="88"/>
    </location>
</feature>
<evidence type="ECO:0000313" key="2">
    <source>
        <dbReference type="EMBL" id="RUL56989.1"/>
    </source>
</evidence>
<feature type="transmembrane region" description="Helical" evidence="1">
    <location>
        <begin position="192"/>
        <end position="213"/>
    </location>
</feature>
<dbReference type="RefSeq" id="WP_126657104.1">
    <property type="nucleotide sequence ID" value="NZ_RYYR01000001.1"/>
</dbReference>
<keyword evidence="1" id="KW-0812">Transmembrane</keyword>
<reference evidence="2 3" key="1">
    <citation type="submission" date="2018-12" db="EMBL/GenBank/DDBJ databases">
        <title>Lysinibacillus antri sp. nov., isolated from a cave soil.</title>
        <authorList>
            <person name="Narsing Rao M.P."/>
            <person name="Zhang H."/>
            <person name="Dong Z.-Y."/>
            <person name="Niu X.-K."/>
            <person name="Zhang K."/>
            <person name="Fang B.-Z."/>
            <person name="Kang Y.-Q."/>
            <person name="Xiao M."/>
            <person name="Li W.-J."/>
        </authorList>
    </citation>
    <scope>NUCLEOTIDE SEQUENCE [LARGE SCALE GENOMIC DNA]</scope>
    <source>
        <strain evidence="2 3">SYSU K30002</strain>
    </source>
</reference>
<feature type="transmembrane region" description="Helical" evidence="1">
    <location>
        <begin position="218"/>
        <end position="237"/>
    </location>
</feature>
<feature type="transmembrane region" description="Helical" evidence="1">
    <location>
        <begin position="94"/>
        <end position="120"/>
    </location>
</feature>
<feature type="transmembrane region" description="Helical" evidence="1">
    <location>
        <begin position="12"/>
        <end position="29"/>
    </location>
</feature>
<keyword evidence="3" id="KW-1185">Reference proteome</keyword>
<gene>
    <name evidence="2" type="ORF">EK386_00790</name>
</gene>
<dbReference type="EMBL" id="RYYR01000001">
    <property type="protein sequence ID" value="RUL56989.1"/>
    <property type="molecule type" value="Genomic_DNA"/>
</dbReference>
<evidence type="ECO:0000313" key="3">
    <source>
        <dbReference type="Proteomes" id="UP000287910"/>
    </source>
</evidence>
<feature type="transmembrane region" description="Helical" evidence="1">
    <location>
        <begin position="154"/>
        <end position="172"/>
    </location>
</feature>
<dbReference type="GO" id="GO:0004497">
    <property type="term" value="F:monooxygenase activity"/>
    <property type="evidence" value="ECO:0007669"/>
    <property type="project" value="UniProtKB-KW"/>
</dbReference>
<keyword evidence="1" id="KW-1133">Transmembrane helix</keyword>
<sequence>MKSLTQNKQQLWLGLLLLVLGSNLMLYRTDFGAEILVSGASNVALGSLLDLVIIAPILFLAWKKKKSIKLFLLLSASGLVLSRVLIPIEYLEPFVAITWVGIAVEVGILALELLLLVTLFRYMPKIIKETKASSLPIIFSFSNAVDRFVQKHQLIHIICAEMLMFYYAVASWRKKPVLQANTVTLHKNSSYIAFQVMLIHAVVIETLGIHWFIHEKSLILSIILLILNIYTVLFLLADIQVVRLNPVLLCEDKFYLSIGLMKRMEIEWDEIEEVYTEAEMIKQKQTKDTIDFVAKDFDEVHPNVILKLKNPKEATLAFGMKKTYSKVAIKFDDLQKFNEALSKYRHE</sequence>
<evidence type="ECO:0000256" key="1">
    <source>
        <dbReference type="SAM" id="Phobius"/>
    </source>
</evidence>
<protein>
    <submittedName>
        <fullName evidence="2">Beta-carotene 15,15'-monooxygenase</fullName>
    </submittedName>
</protein>
<keyword evidence="1" id="KW-0472">Membrane</keyword>
<keyword evidence="2" id="KW-0560">Oxidoreductase</keyword>